<sequence length="277" mass="32133">MSVEQKYISDVETILSHRHDNGADYWTTNDYKLLKGAPYTTLECILYLLELGVPSDDEVMKNVAALIFSNWKEDGRVKISPTGGIYPCHTALAVNVLCHMGYSDDARLKKSFAYFLDTQQEDGGWKCNKYSFGRGEETKYSTPYTTLVVLDLLRYSPYFSHEARLNKAVDFLLEHWIIRKPISPCHYGIGTLFMQIEYPFRGYNLFYYVYVLSFYDRAKKDKRFLEALKVLEQKTVNGEIPVERVVPKLAKLNFCRKGNTSQLATKRYQEIIKNVEE</sequence>
<keyword evidence="1" id="KW-0808">Transferase</keyword>
<organism evidence="1 2">
    <name type="scientific">Clostridium porci</name>
    <dbReference type="NCBI Taxonomy" id="2605778"/>
    <lineage>
        <taxon>Bacteria</taxon>
        <taxon>Bacillati</taxon>
        <taxon>Bacillota</taxon>
        <taxon>Clostridia</taxon>
        <taxon>Eubacteriales</taxon>
        <taxon>Clostridiaceae</taxon>
        <taxon>Clostridium</taxon>
    </lineage>
</organism>
<dbReference type="Proteomes" id="UP000429958">
    <property type="component" value="Unassembled WGS sequence"/>
</dbReference>
<proteinExistence type="predicted"/>
<dbReference type="AlphaFoldDB" id="A0A7X2NLT1"/>
<dbReference type="InterPro" id="IPR008930">
    <property type="entry name" value="Terpenoid_cyclase/PrenylTrfase"/>
</dbReference>
<dbReference type="Gene3D" id="1.50.10.20">
    <property type="match status" value="1"/>
</dbReference>
<protein>
    <submittedName>
        <fullName evidence="1">Prenyltransferase</fullName>
    </submittedName>
</protein>
<evidence type="ECO:0000313" key="2">
    <source>
        <dbReference type="Proteomes" id="UP000429958"/>
    </source>
</evidence>
<keyword evidence="2" id="KW-1185">Reference proteome</keyword>
<accession>A0A7X2NLT1</accession>
<dbReference type="SUPFAM" id="SSF48239">
    <property type="entry name" value="Terpenoid cyclases/Protein prenyltransferases"/>
    <property type="match status" value="1"/>
</dbReference>
<comment type="caution">
    <text evidence="1">The sequence shown here is derived from an EMBL/GenBank/DDBJ whole genome shotgun (WGS) entry which is preliminary data.</text>
</comment>
<dbReference type="EMBL" id="VUMD01000009">
    <property type="protein sequence ID" value="MSS37143.1"/>
    <property type="molecule type" value="Genomic_DNA"/>
</dbReference>
<gene>
    <name evidence="1" type="ORF">FYJ39_11315</name>
</gene>
<evidence type="ECO:0000313" key="1">
    <source>
        <dbReference type="EMBL" id="MSS37143.1"/>
    </source>
</evidence>
<dbReference type="GO" id="GO:0016740">
    <property type="term" value="F:transferase activity"/>
    <property type="evidence" value="ECO:0007669"/>
    <property type="project" value="UniProtKB-KW"/>
</dbReference>
<reference evidence="1 2" key="1">
    <citation type="submission" date="2019-08" db="EMBL/GenBank/DDBJ databases">
        <title>In-depth cultivation of the pig gut microbiome towards novel bacterial diversity and tailored functional studies.</title>
        <authorList>
            <person name="Wylensek D."/>
            <person name="Hitch T.C.A."/>
            <person name="Clavel T."/>
        </authorList>
    </citation>
    <scope>NUCLEOTIDE SEQUENCE [LARGE SCALE GENOMIC DNA]</scope>
    <source>
        <strain evidence="1 2">WCA-389-WT-23D1</strain>
    </source>
</reference>
<name>A0A7X2NLT1_9CLOT</name>
<dbReference type="RefSeq" id="WP_154472588.1">
    <property type="nucleotide sequence ID" value="NZ_DBEWUL010000151.1"/>
</dbReference>